<sequence length="145" mass="14857">MPCCGGGHGGPKALLPPPPRALVGSAGADGSDALLNLSVLTVLSTHGSLAAPEDLHLGVRLDILEDEDDMLGLAMNAAAQQHHHLHHHHGGAAGNGPNANLAMLAHQLQEALETLVERAVATSEWLGLRRRRSPPDNPTGSGPGG</sequence>
<organism evidence="1 2">
    <name type="scientific">Tetrabaena socialis</name>
    <dbReference type="NCBI Taxonomy" id="47790"/>
    <lineage>
        <taxon>Eukaryota</taxon>
        <taxon>Viridiplantae</taxon>
        <taxon>Chlorophyta</taxon>
        <taxon>core chlorophytes</taxon>
        <taxon>Chlorophyceae</taxon>
        <taxon>CS clade</taxon>
        <taxon>Chlamydomonadales</taxon>
        <taxon>Tetrabaenaceae</taxon>
        <taxon>Tetrabaena</taxon>
    </lineage>
</organism>
<dbReference type="AlphaFoldDB" id="A0A2J8AH47"/>
<dbReference type="EMBL" id="PGGS01000020">
    <property type="protein sequence ID" value="PNH11844.1"/>
    <property type="molecule type" value="Genomic_DNA"/>
</dbReference>
<evidence type="ECO:0000313" key="2">
    <source>
        <dbReference type="Proteomes" id="UP000236333"/>
    </source>
</evidence>
<gene>
    <name evidence="1" type="ORF">TSOC_001273</name>
</gene>
<comment type="caution">
    <text evidence="1">The sequence shown here is derived from an EMBL/GenBank/DDBJ whole genome shotgun (WGS) entry which is preliminary data.</text>
</comment>
<protein>
    <submittedName>
        <fullName evidence="1">Uncharacterized protein</fullName>
    </submittedName>
</protein>
<name>A0A2J8AH47_9CHLO</name>
<keyword evidence="2" id="KW-1185">Reference proteome</keyword>
<proteinExistence type="predicted"/>
<reference evidence="1 2" key="1">
    <citation type="journal article" date="2017" name="Mol. Biol. Evol.">
        <title>The 4-celled Tetrabaena socialis nuclear genome reveals the essential components for genetic control of cell number at the origin of multicellularity in the volvocine lineage.</title>
        <authorList>
            <person name="Featherston J."/>
            <person name="Arakaki Y."/>
            <person name="Hanschen E.R."/>
            <person name="Ferris P.J."/>
            <person name="Michod R.E."/>
            <person name="Olson B.J.S.C."/>
            <person name="Nozaki H."/>
            <person name="Durand P.M."/>
        </authorList>
    </citation>
    <scope>NUCLEOTIDE SEQUENCE [LARGE SCALE GENOMIC DNA]</scope>
    <source>
        <strain evidence="1 2">NIES-571</strain>
    </source>
</reference>
<dbReference type="Proteomes" id="UP000236333">
    <property type="component" value="Unassembled WGS sequence"/>
</dbReference>
<evidence type="ECO:0000313" key="1">
    <source>
        <dbReference type="EMBL" id="PNH11844.1"/>
    </source>
</evidence>
<accession>A0A2J8AH47</accession>